<dbReference type="AlphaFoldDB" id="A0A1J1IAJ0"/>
<gene>
    <name evidence="1" type="ORF">CLUMA_CG010083</name>
</gene>
<accession>A0A1J1IAJ0</accession>
<reference evidence="1 2" key="1">
    <citation type="submission" date="2015-04" db="EMBL/GenBank/DDBJ databases">
        <authorList>
            <person name="Syromyatnikov M.Y."/>
            <person name="Popov V.N."/>
        </authorList>
    </citation>
    <scope>NUCLEOTIDE SEQUENCE [LARGE SCALE GENOMIC DNA]</scope>
</reference>
<sequence length="59" mass="6618">MKTEVETSILCVKKNEEELHTTNVSLRIFLRSLSHYSSPPSALSITKTGQQIILCLKIS</sequence>
<evidence type="ECO:0000313" key="2">
    <source>
        <dbReference type="Proteomes" id="UP000183832"/>
    </source>
</evidence>
<evidence type="ECO:0000313" key="1">
    <source>
        <dbReference type="EMBL" id="CRK96746.1"/>
    </source>
</evidence>
<organism evidence="1 2">
    <name type="scientific">Clunio marinus</name>
    <dbReference type="NCBI Taxonomy" id="568069"/>
    <lineage>
        <taxon>Eukaryota</taxon>
        <taxon>Metazoa</taxon>
        <taxon>Ecdysozoa</taxon>
        <taxon>Arthropoda</taxon>
        <taxon>Hexapoda</taxon>
        <taxon>Insecta</taxon>
        <taxon>Pterygota</taxon>
        <taxon>Neoptera</taxon>
        <taxon>Endopterygota</taxon>
        <taxon>Diptera</taxon>
        <taxon>Nematocera</taxon>
        <taxon>Chironomoidea</taxon>
        <taxon>Chironomidae</taxon>
        <taxon>Clunio</taxon>
    </lineage>
</organism>
<protein>
    <submittedName>
        <fullName evidence="1">CLUMA_CG010083, isoform A</fullName>
    </submittedName>
</protein>
<keyword evidence="2" id="KW-1185">Reference proteome</keyword>
<dbReference type="Proteomes" id="UP000183832">
    <property type="component" value="Unassembled WGS sequence"/>
</dbReference>
<dbReference type="EMBL" id="CVRI01000044">
    <property type="protein sequence ID" value="CRK96746.1"/>
    <property type="molecule type" value="Genomic_DNA"/>
</dbReference>
<name>A0A1J1IAJ0_9DIPT</name>
<proteinExistence type="predicted"/>